<evidence type="ECO:0000313" key="1">
    <source>
        <dbReference type="EMBL" id="EER41998.1"/>
    </source>
</evidence>
<dbReference type="AlphaFoldDB" id="C6HBQ8"/>
<sequence length="130" mass="14479">MYVLLTALEQTQLKTVIRHLVSHSSDLRVLQRCVSKNTSVYIEYTAKKRAKSRFESVGLGGEISAARIGITRGCLAAENDMEQDPRSGKKCGLSSIASLGFVCQRYEKEENEENPASDKTLVARLQEAWI</sequence>
<protein>
    <submittedName>
        <fullName evidence="1">Uncharacterized protein</fullName>
    </submittedName>
</protein>
<dbReference type="HOGENOM" id="CLU_1937505_0_0_1"/>
<proteinExistence type="predicted"/>
<evidence type="ECO:0000313" key="2">
    <source>
        <dbReference type="Proteomes" id="UP000002624"/>
    </source>
</evidence>
<dbReference type="EMBL" id="GG692422">
    <property type="protein sequence ID" value="EER41998.1"/>
    <property type="molecule type" value="Genomic_DNA"/>
</dbReference>
<reference evidence="2" key="1">
    <citation type="submission" date="2009-05" db="EMBL/GenBank/DDBJ databases">
        <title>The genome sequence of Ajellomyces capsulatus strain H143.</title>
        <authorList>
            <person name="Champion M."/>
            <person name="Cuomo C.A."/>
            <person name="Ma L.-J."/>
            <person name="Henn M.R."/>
            <person name="Sil A."/>
            <person name="Goldman B."/>
            <person name="Young S.K."/>
            <person name="Kodira C.D."/>
            <person name="Zeng Q."/>
            <person name="Koehrsen M."/>
            <person name="Alvarado L."/>
            <person name="Berlin A.M."/>
            <person name="Borenstein D."/>
            <person name="Chen Z."/>
            <person name="Engels R."/>
            <person name="Freedman E."/>
            <person name="Gellesch M."/>
            <person name="Goldberg J."/>
            <person name="Griggs A."/>
            <person name="Gujja S."/>
            <person name="Heiman D.I."/>
            <person name="Hepburn T.A."/>
            <person name="Howarth C."/>
            <person name="Jen D."/>
            <person name="Larson L."/>
            <person name="Lewis B."/>
            <person name="Mehta T."/>
            <person name="Park D."/>
            <person name="Pearson M."/>
            <person name="Roberts A."/>
            <person name="Saif S."/>
            <person name="Shea T.D."/>
            <person name="Shenoy N."/>
            <person name="Sisk P."/>
            <person name="Stolte C."/>
            <person name="Sykes S."/>
            <person name="Walk T."/>
            <person name="White J."/>
            <person name="Yandava C."/>
            <person name="Klein B."/>
            <person name="McEwen J.G."/>
            <person name="Puccia R."/>
            <person name="Goldman G.H."/>
            <person name="Felipe M.S."/>
            <person name="Nino-Vega G."/>
            <person name="San-Blas G."/>
            <person name="Taylor J.W."/>
            <person name="Mendoza L."/>
            <person name="Galagan J.E."/>
            <person name="Nusbaum C."/>
            <person name="Birren B.W."/>
        </authorList>
    </citation>
    <scope>NUCLEOTIDE SEQUENCE [LARGE SCALE GENOMIC DNA]</scope>
    <source>
        <strain evidence="2">H143</strain>
    </source>
</reference>
<dbReference type="OrthoDB" id="10458776at2759"/>
<organism evidence="1 2">
    <name type="scientific">Ajellomyces capsulatus (strain H143)</name>
    <name type="common">Darling's disease fungus</name>
    <name type="synonym">Histoplasma capsulatum</name>
    <dbReference type="NCBI Taxonomy" id="544712"/>
    <lineage>
        <taxon>Eukaryota</taxon>
        <taxon>Fungi</taxon>
        <taxon>Dikarya</taxon>
        <taxon>Ascomycota</taxon>
        <taxon>Pezizomycotina</taxon>
        <taxon>Eurotiomycetes</taxon>
        <taxon>Eurotiomycetidae</taxon>
        <taxon>Onygenales</taxon>
        <taxon>Ajellomycetaceae</taxon>
        <taxon>Histoplasma</taxon>
    </lineage>
</organism>
<dbReference type="Proteomes" id="UP000002624">
    <property type="component" value="Unassembled WGS sequence"/>
</dbReference>
<gene>
    <name evidence="1" type="ORF">HCDG_03457</name>
</gene>
<dbReference type="VEuPathDB" id="FungiDB:HCDG_03457"/>
<name>C6HBQ8_AJECH</name>
<accession>C6HBQ8</accession>